<dbReference type="InterPro" id="IPR005526">
    <property type="entry name" value="Septum_form_inhib_MinC_C"/>
</dbReference>
<comment type="similarity">
    <text evidence="1 6">Belongs to the MinC family.</text>
</comment>
<dbReference type="AlphaFoldDB" id="A0A9E8HJX5"/>
<dbReference type="Proteomes" id="UP001164472">
    <property type="component" value="Chromosome"/>
</dbReference>
<evidence type="ECO:0000313" key="10">
    <source>
        <dbReference type="EMBL" id="UZW74116.1"/>
    </source>
</evidence>
<sequence>MNSTALSAQQTSCLQLKGSLLPLTVLELSYFEPSQFSAELAAKAEQAPGFFNNLPVVIGLSKFDTSKGPADFEKIIRICSTFSVKPIAVRGGSETQQIAAKLAGLATMPAQKEKSSTESTDLHEVKDAATTETHVETSTLKDAESEQVEVQQEQPASSTAQTTEAPQTKEIKSQETRIIYQPVRSGQQVYAQNGDLIVLAQVSAGAEILADGNIHVYGPLRGRALAGVKGNTKARIFCHSLEAELVSIAGQYKISEDLQNGLWKKAAQIHLEDKTLTVKALVD</sequence>
<evidence type="ECO:0000256" key="2">
    <source>
        <dbReference type="ARBA" id="ARBA00022618"/>
    </source>
</evidence>
<dbReference type="InterPro" id="IPR016098">
    <property type="entry name" value="CAP/MinC_C"/>
</dbReference>
<keyword evidence="4 6" id="KW-0131">Cell cycle</keyword>
<protein>
    <recommendedName>
        <fullName evidence="6">Probable septum site-determining protein MinC</fullName>
    </recommendedName>
</protein>
<feature type="compositionally biased region" description="Polar residues" evidence="7">
    <location>
        <begin position="155"/>
        <end position="166"/>
    </location>
</feature>
<dbReference type="RefSeq" id="WP_251811283.1">
    <property type="nucleotide sequence ID" value="NZ_CP101527.1"/>
</dbReference>
<dbReference type="KEGG" id="asem:NNL22_13935"/>
<dbReference type="GO" id="GO:1901891">
    <property type="term" value="P:regulation of cell septum assembly"/>
    <property type="evidence" value="ECO:0007669"/>
    <property type="project" value="InterPro"/>
</dbReference>
<dbReference type="GO" id="GO:0051302">
    <property type="term" value="P:regulation of cell division"/>
    <property type="evidence" value="ECO:0007669"/>
    <property type="project" value="InterPro"/>
</dbReference>
<evidence type="ECO:0000256" key="1">
    <source>
        <dbReference type="ARBA" id="ARBA00006291"/>
    </source>
</evidence>
<gene>
    <name evidence="6 10" type="primary">minC</name>
    <name evidence="10" type="ORF">NNL22_13935</name>
</gene>
<dbReference type="GO" id="GO:0000902">
    <property type="term" value="P:cell morphogenesis"/>
    <property type="evidence" value="ECO:0007669"/>
    <property type="project" value="InterPro"/>
</dbReference>
<dbReference type="GO" id="GO:0000917">
    <property type="term" value="P:division septum assembly"/>
    <property type="evidence" value="ECO:0007669"/>
    <property type="project" value="UniProtKB-KW"/>
</dbReference>
<accession>A0A9E8HJX5</accession>
<keyword evidence="11" id="KW-1185">Reference proteome</keyword>
<evidence type="ECO:0000256" key="7">
    <source>
        <dbReference type="SAM" id="MobiDB-lite"/>
    </source>
</evidence>
<dbReference type="Pfam" id="PF03775">
    <property type="entry name" value="MinC_C"/>
    <property type="match status" value="1"/>
</dbReference>
<feature type="domain" description="Septum formation inhibitor MinC C-terminal" evidence="8">
    <location>
        <begin position="178"/>
        <end position="278"/>
    </location>
</feature>
<dbReference type="InterPro" id="IPR007874">
    <property type="entry name" value="MinC_N"/>
</dbReference>
<reference evidence="10" key="1">
    <citation type="submission" date="2022-07" db="EMBL/GenBank/DDBJ databases">
        <title>Alkalimarinus sp. nov., isolated from gut of a Alitta virens.</title>
        <authorList>
            <person name="Yang A.I."/>
            <person name="Shin N.-R."/>
        </authorList>
    </citation>
    <scope>NUCLEOTIDE SEQUENCE</scope>
    <source>
        <strain evidence="10">FA028</strain>
    </source>
</reference>
<evidence type="ECO:0000313" key="11">
    <source>
        <dbReference type="Proteomes" id="UP001164472"/>
    </source>
</evidence>
<comment type="function">
    <text evidence="5 6">Cell division inhibitor that blocks the formation of polar Z ring septums. Rapidly oscillates between the poles of the cell to destabilize FtsZ filaments that have formed before they mature into polar Z rings. Prevents FtsZ polymerization.</text>
</comment>
<organism evidence="10 11">
    <name type="scientific">Alkalimarinus sediminis</name>
    <dbReference type="NCBI Taxonomy" id="1632866"/>
    <lineage>
        <taxon>Bacteria</taxon>
        <taxon>Pseudomonadati</taxon>
        <taxon>Pseudomonadota</taxon>
        <taxon>Gammaproteobacteria</taxon>
        <taxon>Alteromonadales</taxon>
        <taxon>Alteromonadaceae</taxon>
        <taxon>Alkalimarinus</taxon>
    </lineage>
</organism>
<dbReference type="PANTHER" id="PTHR34108:SF1">
    <property type="entry name" value="SEPTUM SITE-DETERMINING PROTEIN MINC"/>
    <property type="match status" value="1"/>
</dbReference>
<evidence type="ECO:0000259" key="9">
    <source>
        <dbReference type="Pfam" id="PF05209"/>
    </source>
</evidence>
<evidence type="ECO:0000256" key="6">
    <source>
        <dbReference type="HAMAP-Rule" id="MF_00267"/>
    </source>
</evidence>
<dbReference type="InterPro" id="IPR036145">
    <property type="entry name" value="MinC_C_sf"/>
</dbReference>
<keyword evidence="2 6" id="KW-0132">Cell division</keyword>
<dbReference type="Pfam" id="PF05209">
    <property type="entry name" value="MinC_N"/>
    <property type="match status" value="1"/>
</dbReference>
<dbReference type="PANTHER" id="PTHR34108">
    <property type="entry name" value="SEPTUM SITE-DETERMINING PROTEIN MINC"/>
    <property type="match status" value="1"/>
</dbReference>
<evidence type="ECO:0000256" key="3">
    <source>
        <dbReference type="ARBA" id="ARBA00023210"/>
    </source>
</evidence>
<evidence type="ECO:0000259" key="8">
    <source>
        <dbReference type="Pfam" id="PF03775"/>
    </source>
</evidence>
<dbReference type="SUPFAM" id="SSF63848">
    <property type="entry name" value="Cell-division inhibitor MinC, C-terminal domain"/>
    <property type="match status" value="1"/>
</dbReference>
<dbReference type="NCBIfam" id="TIGR01222">
    <property type="entry name" value="minC"/>
    <property type="match status" value="1"/>
</dbReference>
<dbReference type="EMBL" id="CP101527">
    <property type="protein sequence ID" value="UZW74116.1"/>
    <property type="molecule type" value="Genomic_DNA"/>
</dbReference>
<feature type="domain" description="Septum formation inhibitor MinC N-terminal" evidence="9">
    <location>
        <begin position="14"/>
        <end position="85"/>
    </location>
</feature>
<proteinExistence type="inferred from homology"/>
<evidence type="ECO:0000256" key="4">
    <source>
        <dbReference type="ARBA" id="ARBA00023306"/>
    </source>
</evidence>
<dbReference type="HAMAP" id="MF_00267">
    <property type="entry name" value="MinC"/>
    <property type="match status" value="1"/>
</dbReference>
<dbReference type="InterPro" id="IPR013033">
    <property type="entry name" value="MinC"/>
</dbReference>
<dbReference type="Gene3D" id="2.160.20.70">
    <property type="match status" value="1"/>
</dbReference>
<name>A0A9E8HJX5_9ALTE</name>
<keyword evidence="3 6" id="KW-0717">Septation</keyword>
<feature type="compositionally biased region" description="Basic and acidic residues" evidence="7">
    <location>
        <begin position="111"/>
        <end position="144"/>
    </location>
</feature>
<evidence type="ECO:0000256" key="5">
    <source>
        <dbReference type="ARBA" id="ARBA00025606"/>
    </source>
</evidence>
<dbReference type="Gene3D" id="3.30.70.260">
    <property type="match status" value="1"/>
</dbReference>
<comment type="subunit">
    <text evidence="6">Interacts with MinD and FtsZ.</text>
</comment>
<feature type="region of interest" description="Disordered" evidence="7">
    <location>
        <begin position="109"/>
        <end position="173"/>
    </location>
</feature>